<accession>A0A8S9TLJ7</accession>
<sequence length="165" mass="18348">MAPAPLSFQGFLQLPGEPSLVEVLEFVGSRPSCRVAALTKLSLPRERAKRGTSRASSSHGRRGCHFSEDLESFQWKLFMVQYCSHFGISSYSVALVVPEKESNNPAFEHYCSVNSAGHPDPMALQVAVHVLDRKWPHMTARSARQALCVLHRMRASMRNQSLPLG</sequence>
<evidence type="ECO:0000313" key="2">
    <source>
        <dbReference type="Proteomes" id="UP000704712"/>
    </source>
</evidence>
<organism evidence="1 2">
    <name type="scientific">Phytophthora infestans</name>
    <name type="common">Potato late blight agent</name>
    <name type="synonym">Botrytis infestans</name>
    <dbReference type="NCBI Taxonomy" id="4787"/>
    <lineage>
        <taxon>Eukaryota</taxon>
        <taxon>Sar</taxon>
        <taxon>Stramenopiles</taxon>
        <taxon>Oomycota</taxon>
        <taxon>Peronosporomycetes</taxon>
        <taxon>Peronosporales</taxon>
        <taxon>Peronosporaceae</taxon>
        <taxon>Phytophthora</taxon>
    </lineage>
</organism>
<evidence type="ECO:0000313" key="1">
    <source>
        <dbReference type="EMBL" id="KAF4127589.1"/>
    </source>
</evidence>
<name>A0A8S9TLJ7_PHYIN</name>
<proteinExistence type="predicted"/>
<dbReference type="AlphaFoldDB" id="A0A8S9TLJ7"/>
<protein>
    <submittedName>
        <fullName evidence="1">Uncharacterized protein</fullName>
    </submittedName>
</protein>
<dbReference type="Proteomes" id="UP000704712">
    <property type="component" value="Unassembled WGS sequence"/>
</dbReference>
<dbReference type="EMBL" id="JAACNO010003242">
    <property type="protein sequence ID" value="KAF4127589.1"/>
    <property type="molecule type" value="Genomic_DNA"/>
</dbReference>
<gene>
    <name evidence="1" type="ORF">GN958_ATG23218</name>
</gene>
<reference evidence="1" key="1">
    <citation type="submission" date="2020-03" db="EMBL/GenBank/DDBJ databases">
        <title>Hybrid Assembly of Korean Phytophthora infestans isolates.</title>
        <authorList>
            <person name="Prokchorchik M."/>
            <person name="Lee Y."/>
            <person name="Seo J."/>
            <person name="Cho J.-H."/>
            <person name="Park Y.-E."/>
            <person name="Jang D.-C."/>
            <person name="Im J.-S."/>
            <person name="Choi J.-G."/>
            <person name="Park H.-J."/>
            <person name="Lee G.-B."/>
            <person name="Lee Y.-G."/>
            <person name="Hong S.-Y."/>
            <person name="Cho K."/>
            <person name="Sohn K.H."/>
        </authorList>
    </citation>
    <scope>NUCLEOTIDE SEQUENCE</scope>
    <source>
        <strain evidence="1">KR_2_A2</strain>
    </source>
</reference>
<comment type="caution">
    <text evidence="1">The sequence shown here is derived from an EMBL/GenBank/DDBJ whole genome shotgun (WGS) entry which is preliminary data.</text>
</comment>